<dbReference type="EMBL" id="CP009211">
    <property type="protein sequence ID" value="AIJ33984.1"/>
    <property type="molecule type" value="Genomic_DNA"/>
</dbReference>
<reference evidence="1 2" key="1">
    <citation type="submission" date="2014-08" db="EMBL/GenBank/DDBJ databases">
        <title>Complete genome sequence of Corynebacterium imitans DSM 44264, isolated from a five-month-old boy with suspected pharyngeal diphtheria.</title>
        <authorList>
            <person name="Mollmann S."/>
            <person name="Albersmeier A."/>
            <person name="Ruckert C."/>
            <person name="Tauch A."/>
        </authorList>
    </citation>
    <scope>NUCLEOTIDE SEQUENCE [LARGE SCALE GENOMIC DNA]</scope>
    <source>
        <strain evidence="1 2">DSM 44264</strain>
    </source>
</reference>
<dbReference type="AlphaFoldDB" id="A0A076NHP3"/>
<evidence type="ECO:0000313" key="2">
    <source>
        <dbReference type="Proteomes" id="UP000028780"/>
    </source>
</evidence>
<dbReference type="eggNOG" id="ENOG5030GNB">
    <property type="taxonomic scope" value="Bacteria"/>
</dbReference>
<sequence>MTDYRAVMDLVLKGWSVRQITASMGCSHSTVQKVRKVLQAEQLTTTAQIAGPNDEAVVDSG</sequence>
<organism evidence="1 2">
    <name type="scientific">Corynebacterium imitans</name>
    <dbReference type="NCBI Taxonomy" id="156978"/>
    <lineage>
        <taxon>Bacteria</taxon>
        <taxon>Bacillati</taxon>
        <taxon>Actinomycetota</taxon>
        <taxon>Actinomycetes</taxon>
        <taxon>Mycobacteriales</taxon>
        <taxon>Corynebacteriaceae</taxon>
        <taxon>Corynebacterium</taxon>
    </lineage>
</organism>
<name>A0A076NHP3_9CORY</name>
<evidence type="ECO:0008006" key="3">
    <source>
        <dbReference type="Google" id="ProtNLM"/>
    </source>
</evidence>
<protein>
    <recommendedName>
        <fullName evidence="3">Transposase</fullName>
    </recommendedName>
</protein>
<dbReference type="OrthoDB" id="4420357at2"/>
<evidence type="ECO:0000313" key="1">
    <source>
        <dbReference type="EMBL" id="AIJ33984.1"/>
    </source>
</evidence>
<proteinExistence type="predicted"/>
<gene>
    <name evidence="1" type="ORF">CIMIT_08765</name>
</gene>
<dbReference type="RefSeq" id="WP_038591784.1">
    <property type="nucleotide sequence ID" value="NZ_CP009211.1"/>
</dbReference>
<dbReference type="KEGG" id="cii:CIMIT_08765"/>
<dbReference type="Pfam" id="PF13384">
    <property type="entry name" value="HTH_23"/>
    <property type="match status" value="1"/>
</dbReference>
<accession>A0A076NHP3</accession>
<dbReference type="HOGENOM" id="CLU_2914684_0_0_11"/>
<keyword evidence="2" id="KW-1185">Reference proteome</keyword>
<dbReference type="Proteomes" id="UP000028780">
    <property type="component" value="Chromosome"/>
</dbReference>